<protein>
    <submittedName>
        <fullName evidence="1">Uncharacterized protein</fullName>
    </submittedName>
</protein>
<accession>A0A2G9I6T5</accession>
<keyword evidence="2" id="KW-1185">Reference proteome</keyword>
<dbReference type="Proteomes" id="UP000231279">
    <property type="component" value="Unassembled WGS sequence"/>
</dbReference>
<sequence length="246" mass="29875">MWYNIYCSSDNEIALLQRAMEMRSSYQRILYMQRESYRMEHLQRIEERLHRLNREIRQRILDLNAYMRDAWRYFVRRMQRILEQIRRMNRESLHGMNRERRRRILSIVAYFRDTGRHFIQRMQRIQEQMVHLTIHFMVEMRSIEEMIEEMIRDYAVGDTVYGNLGVGPMRDPSAVPREPTHGDFIEPQGVEMFGREIGQEAELAIRWEEVFEALARLDNEVDDGGDWARLDFNEEDTESCITVEND</sequence>
<organism evidence="1 2">
    <name type="scientific">Handroanthus impetiginosus</name>
    <dbReference type="NCBI Taxonomy" id="429701"/>
    <lineage>
        <taxon>Eukaryota</taxon>
        <taxon>Viridiplantae</taxon>
        <taxon>Streptophyta</taxon>
        <taxon>Embryophyta</taxon>
        <taxon>Tracheophyta</taxon>
        <taxon>Spermatophyta</taxon>
        <taxon>Magnoliopsida</taxon>
        <taxon>eudicotyledons</taxon>
        <taxon>Gunneridae</taxon>
        <taxon>Pentapetalae</taxon>
        <taxon>asterids</taxon>
        <taxon>lamiids</taxon>
        <taxon>Lamiales</taxon>
        <taxon>Bignoniaceae</taxon>
        <taxon>Crescentiina</taxon>
        <taxon>Tabebuia alliance</taxon>
        <taxon>Handroanthus</taxon>
    </lineage>
</organism>
<gene>
    <name evidence="1" type="ORF">CDL12_01766</name>
</gene>
<name>A0A2G9I6T5_9LAMI</name>
<reference evidence="2" key="1">
    <citation type="journal article" date="2018" name="Gigascience">
        <title>Genome assembly of the Pink Ipe (Handroanthus impetiginosus, Bignoniaceae), a highly valued, ecologically keystone Neotropical timber forest tree.</title>
        <authorList>
            <person name="Silva-Junior O.B."/>
            <person name="Grattapaglia D."/>
            <person name="Novaes E."/>
            <person name="Collevatti R.G."/>
        </authorList>
    </citation>
    <scope>NUCLEOTIDE SEQUENCE [LARGE SCALE GENOMIC DNA]</scope>
    <source>
        <strain evidence="2">cv. UFG-1</strain>
    </source>
</reference>
<dbReference type="EMBL" id="NKXS01000228">
    <property type="protein sequence ID" value="PIN25477.1"/>
    <property type="molecule type" value="Genomic_DNA"/>
</dbReference>
<comment type="caution">
    <text evidence="1">The sequence shown here is derived from an EMBL/GenBank/DDBJ whole genome shotgun (WGS) entry which is preliminary data.</text>
</comment>
<proteinExistence type="predicted"/>
<evidence type="ECO:0000313" key="1">
    <source>
        <dbReference type="EMBL" id="PIN25477.1"/>
    </source>
</evidence>
<dbReference type="AlphaFoldDB" id="A0A2G9I6T5"/>
<evidence type="ECO:0000313" key="2">
    <source>
        <dbReference type="Proteomes" id="UP000231279"/>
    </source>
</evidence>